<dbReference type="PANTHER" id="PTHR32308:SF10">
    <property type="entry name" value="CITRATE LYASE SUBUNIT BETA"/>
    <property type="match status" value="1"/>
</dbReference>
<dbReference type="InterPro" id="IPR040442">
    <property type="entry name" value="Pyrv_kinase-like_dom_sf"/>
</dbReference>
<evidence type="ECO:0000256" key="1">
    <source>
        <dbReference type="ARBA" id="ARBA00001946"/>
    </source>
</evidence>
<dbReference type="OrthoDB" id="348111at2"/>
<dbReference type="Pfam" id="PF03328">
    <property type="entry name" value="HpcH_HpaI"/>
    <property type="match status" value="1"/>
</dbReference>
<proteinExistence type="predicted"/>
<dbReference type="SUPFAM" id="SSF51621">
    <property type="entry name" value="Phosphoenolpyruvate/pyruvate domain"/>
    <property type="match status" value="1"/>
</dbReference>
<dbReference type="GO" id="GO:0000287">
    <property type="term" value="F:magnesium ion binding"/>
    <property type="evidence" value="ECO:0007669"/>
    <property type="project" value="TreeGrafter"/>
</dbReference>
<comment type="cofactor">
    <cofactor evidence="1">
        <name>Mg(2+)</name>
        <dbReference type="ChEBI" id="CHEBI:18420"/>
    </cofactor>
</comment>
<gene>
    <name evidence="7" type="primary">citE</name>
    <name evidence="7" type="ORF">IMCC3135_16900</name>
</gene>
<feature type="binding site" evidence="4">
    <location>
        <position position="118"/>
    </location>
    <ligand>
        <name>substrate</name>
    </ligand>
</feature>
<evidence type="ECO:0000256" key="2">
    <source>
        <dbReference type="ARBA" id="ARBA00022723"/>
    </source>
</evidence>
<keyword evidence="7" id="KW-0456">Lyase</keyword>
<organism evidence="7 8">
    <name type="scientific">Granulosicoccus antarcticus IMCC3135</name>
    <dbReference type="NCBI Taxonomy" id="1192854"/>
    <lineage>
        <taxon>Bacteria</taxon>
        <taxon>Pseudomonadati</taxon>
        <taxon>Pseudomonadota</taxon>
        <taxon>Gammaproteobacteria</taxon>
        <taxon>Chromatiales</taxon>
        <taxon>Granulosicoccaceae</taxon>
        <taxon>Granulosicoccus</taxon>
    </lineage>
</organism>
<dbReference type="RefSeq" id="WP_088918651.1">
    <property type="nucleotide sequence ID" value="NZ_CP018632.1"/>
</dbReference>
<evidence type="ECO:0000313" key="8">
    <source>
        <dbReference type="Proteomes" id="UP000250079"/>
    </source>
</evidence>
<reference evidence="7 8" key="1">
    <citation type="submission" date="2016-12" db="EMBL/GenBank/DDBJ databases">
        <authorList>
            <person name="Song W.-J."/>
            <person name="Kurnit D.M."/>
        </authorList>
    </citation>
    <scope>NUCLEOTIDE SEQUENCE [LARGE SCALE GENOMIC DNA]</scope>
    <source>
        <strain evidence="7 8">IMCC3135</strain>
    </source>
</reference>
<keyword evidence="2 5" id="KW-0479">Metal-binding</keyword>
<accession>A0A2Z2NPW0</accession>
<dbReference type="PIRSF" id="PIRSF015582">
    <property type="entry name" value="Cit_lyase_B"/>
    <property type="match status" value="1"/>
</dbReference>
<dbReference type="Gene3D" id="3.20.20.60">
    <property type="entry name" value="Phosphoenolpyruvate-binding domains"/>
    <property type="match status" value="1"/>
</dbReference>
<dbReference type="GO" id="GO:0016829">
    <property type="term" value="F:lyase activity"/>
    <property type="evidence" value="ECO:0007669"/>
    <property type="project" value="UniProtKB-KW"/>
</dbReference>
<dbReference type="EMBL" id="CP018632">
    <property type="protein sequence ID" value="ASJ73462.1"/>
    <property type="molecule type" value="Genomic_DNA"/>
</dbReference>
<dbReference type="KEGG" id="gai:IMCC3135_16900"/>
<sequence length="279" mass="29586">MYDISSIVTPLFVPATKLDRLAKAAASGADAIILDLEDAVEPKDKVRAREELLQSQLPDLPIILRINASDTEWFVDDAKAAIDLNLSAVMLPKAEEIAQLSQLDGILGGALNIIALVETVRGIANLNKICATAAVTRLAFGSVDFAADLGCAHVRDSLSFARAQIVFASRLAALAAPLDGVTLSVSDADAAQDDARYASDLGFSGKLCIHPNQIVPVKMGFSPSEADLAWANKILESDGDGATKVDGMMVDAPVRRRAEQIVRRAVPAITQTKGIDRNV</sequence>
<evidence type="ECO:0000259" key="6">
    <source>
        <dbReference type="Pfam" id="PF03328"/>
    </source>
</evidence>
<dbReference type="PANTHER" id="PTHR32308">
    <property type="entry name" value="LYASE BETA SUBUNIT, PUTATIVE (AFU_ORTHOLOGUE AFUA_4G13030)-RELATED"/>
    <property type="match status" value="1"/>
</dbReference>
<feature type="domain" description="HpcH/HpaI aldolase/citrate lyase" evidence="6">
    <location>
        <begin position="11"/>
        <end position="211"/>
    </location>
</feature>
<feature type="binding site" evidence="5">
    <location>
        <position position="118"/>
    </location>
    <ligand>
        <name>Mg(2+)</name>
        <dbReference type="ChEBI" id="CHEBI:18420"/>
    </ligand>
</feature>
<dbReference type="AlphaFoldDB" id="A0A2Z2NPW0"/>
<keyword evidence="3 5" id="KW-0460">Magnesium</keyword>
<evidence type="ECO:0000313" key="7">
    <source>
        <dbReference type="EMBL" id="ASJ73462.1"/>
    </source>
</evidence>
<evidence type="ECO:0000256" key="5">
    <source>
        <dbReference type="PIRSR" id="PIRSR015582-2"/>
    </source>
</evidence>
<dbReference type="InterPro" id="IPR005000">
    <property type="entry name" value="Aldolase/citrate-lyase_domain"/>
</dbReference>
<feature type="binding site" evidence="5">
    <location>
        <position position="144"/>
    </location>
    <ligand>
        <name>Mg(2+)</name>
        <dbReference type="ChEBI" id="CHEBI:18420"/>
    </ligand>
</feature>
<dbReference type="InterPro" id="IPR015813">
    <property type="entry name" value="Pyrv/PenolPyrv_kinase-like_dom"/>
</dbReference>
<protein>
    <submittedName>
        <fullName evidence="7">Citrate lyase subunit beta-like protein</fullName>
        <ecNumber evidence="7">4.1.-.-</ecNumber>
    </submittedName>
</protein>
<feature type="binding site" evidence="4">
    <location>
        <position position="65"/>
    </location>
    <ligand>
        <name>substrate</name>
    </ligand>
</feature>
<dbReference type="InterPro" id="IPR011206">
    <property type="entry name" value="Citrate_lyase_beta/mcl1/mcl2"/>
</dbReference>
<dbReference type="EC" id="4.1.-.-" evidence="7"/>
<name>A0A2Z2NPW0_9GAMM</name>
<evidence type="ECO:0000256" key="3">
    <source>
        <dbReference type="ARBA" id="ARBA00022842"/>
    </source>
</evidence>
<evidence type="ECO:0000256" key="4">
    <source>
        <dbReference type="PIRSR" id="PIRSR015582-1"/>
    </source>
</evidence>
<dbReference type="Proteomes" id="UP000250079">
    <property type="component" value="Chromosome"/>
</dbReference>
<dbReference type="GO" id="GO:0006107">
    <property type="term" value="P:oxaloacetate metabolic process"/>
    <property type="evidence" value="ECO:0007669"/>
    <property type="project" value="TreeGrafter"/>
</dbReference>
<keyword evidence="8" id="KW-1185">Reference proteome</keyword>